<accession>A0ABZ2N7E2</accession>
<evidence type="ECO:0008006" key="3">
    <source>
        <dbReference type="Google" id="ProtNLM"/>
    </source>
</evidence>
<dbReference type="EMBL" id="CP147404">
    <property type="protein sequence ID" value="WXB93543.1"/>
    <property type="molecule type" value="Genomic_DNA"/>
</dbReference>
<protein>
    <recommendedName>
        <fullName evidence="3">Fur-regulated basic protein FbpA</fullName>
    </recommendedName>
</protein>
<proteinExistence type="predicted"/>
<evidence type="ECO:0000313" key="1">
    <source>
        <dbReference type="EMBL" id="WXB93543.1"/>
    </source>
</evidence>
<sequence length="46" mass="5815">MAEKLIFQALDEYRIRKDREFFLIEYREATRKIHELLTEHELQLDY</sequence>
<dbReference type="RefSeq" id="WP_338752910.1">
    <property type="nucleotide sequence ID" value="NZ_CP147404.1"/>
</dbReference>
<reference evidence="1 2" key="1">
    <citation type="submission" date="2024-02" db="EMBL/GenBank/DDBJ databases">
        <title>Seven novel Bacillus-like species.</title>
        <authorList>
            <person name="Liu G."/>
        </authorList>
    </citation>
    <scope>NUCLEOTIDE SEQUENCE [LARGE SCALE GENOMIC DNA]</scope>
    <source>
        <strain evidence="1 2">FJAT-52991</strain>
    </source>
</reference>
<organism evidence="1 2">
    <name type="scientific">Bacillus kandeliae</name>
    <dbReference type="NCBI Taxonomy" id="3129297"/>
    <lineage>
        <taxon>Bacteria</taxon>
        <taxon>Bacillati</taxon>
        <taxon>Bacillota</taxon>
        <taxon>Bacilli</taxon>
        <taxon>Bacillales</taxon>
        <taxon>Bacillaceae</taxon>
        <taxon>Bacillus</taxon>
    </lineage>
</organism>
<name>A0ABZ2N7E2_9BACI</name>
<evidence type="ECO:0000313" key="2">
    <source>
        <dbReference type="Proteomes" id="UP001387364"/>
    </source>
</evidence>
<dbReference type="Proteomes" id="UP001387364">
    <property type="component" value="Chromosome"/>
</dbReference>
<keyword evidence="2" id="KW-1185">Reference proteome</keyword>
<gene>
    <name evidence="1" type="ORF">WDJ61_02495</name>
</gene>